<comment type="caution">
    <text evidence="2">The sequence shown here is derived from an EMBL/GenBank/DDBJ whole genome shotgun (WGS) entry which is preliminary data.</text>
</comment>
<reference evidence="2" key="1">
    <citation type="submission" date="2019-01" db="EMBL/GenBank/DDBJ databases">
        <authorList>
            <person name="Lista F."/>
            <person name="Anselmo A."/>
        </authorList>
    </citation>
    <scope>NUCLEOTIDE SEQUENCE</scope>
    <source>
        <strain evidence="2">24S</strain>
    </source>
</reference>
<dbReference type="EMBL" id="SDBY01000014">
    <property type="protein sequence ID" value="TCW81590.1"/>
    <property type="molecule type" value="Genomic_DNA"/>
</dbReference>
<evidence type="ECO:0000313" key="2">
    <source>
        <dbReference type="EMBL" id="TCW81590.1"/>
    </source>
</evidence>
<dbReference type="AlphaFoldDB" id="A0A483EQ55"/>
<evidence type="ECO:0000256" key="1">
    <source>
        <dbReference type="SAM" id="MobiDB-lite"/>
    </source>
</evidence>
<gene>
    <name evidence="2" type="ORF">ETE77_11350</name>
</gene>
<proteinExistence type="predicted"/>
<organism evidence="2">
    <name type="scientific">Klebsiella pneumoniae</name>
    <dbReference type="NCBI Taxonomy" id="573"/>
    <lineage>
        <taxon>Bacteria</taxon>
        <taxon>Pseudomonadati</taxon>
        <taxon>Pseudomonadota</taxon>
        <taxon>Gammaproteobacteria</taxon>
        <taxon>Enterobacterales</taxon>
        <taxon>Enterobacteriaceae</taxon>
        <taxon>Klebsiella/Raoultella group</taxon>
        <taxon>Klebsiella</taxon>
        <taxon>Klebsiella pneumoniae complex</taxon>
    </lineage>
</organism>
<sequence length="65" mass="6465">MGSVVPVRINPVGRVRRQPPPGINAAPCLMLSPGGAALTGPGDSRSLTSRPGKAQPPPGGITVQA</sequence>
<protein>
    <submittedName>
        <fullName evidence="2">Uncharacterized protein</fullName>
    </submittedName>
</protein>
<accession>A0A483EQ55</accession>
<feature type="region of interest" description="Disordered" evidence="1">
    <location>
        <begin position="1"/>
        <end position="65"/>
    </location>
</feature>
<name>A0A483EQ55_KLEPN</name>